<sequence>MTEALSLCAQEVRKNDHDQFLCGLFSPADKQEAFFAMQVFHMETARIRDVVNEAHMGLIRLQWWRDLVGDIYADKAPNVEHGMHKEIIQALKDKGVEQDLFERYFNARTFDMEDQAHDDLPALLRYLEATGGVAAQIKEGAIGLEISDAAKLIGAASSLCQMIKTMAFQARSGRCKIPRSLAQSHNLDLKSFFELKCDEGLKACTRELVGEIKKMIATARETKSSTNAVLLNTVAIEDYLARLEKVDFDPFNPNLGSGRLVKQLKLGFKAWRNKY</sequence>
<gene>
    <name evidence="1" type="ORF">MTBPR1_10195</name>
</gene>
<dbReference type="SUPFAM" id="SSF48576">
    <property type="entry name" value="Terpenoid synthases"/>
    <property type="match status" value="1"/>
</dbReference>
<keyword evidence="2" id="KW-1185">Reference proteome</keyword>
<dbReference type="GO" id="GO:0016740">
    <property type="term" value="F:transferase activity"/>
    <property type="evidence" value="ECO:0007669"/>
    <property type="project" value="UniProtKB-KW"/>
</dbReference>
<accession>A0A1C3RCH4</accession>
<protein>
    <submittedName>
        <fullName evidence="1">Putative phytoene synthase (Terpenoid synthase)</fullName>
        <ecNumber evidence="1">2.5.1.-</ecNumber>
    </submittedName>
</protein>
<dbReference type="EMBL" id="FLYE01000001">
    <property type="protein sequence ID" value="SCA54948.1"/>
    <property type="molecule type" value="Genomic_DNA"/>
</dbReference>
<dbReference type="Proteomes" id="UP000231658">
    <property type="component" value="Unassembled WGS sequence"/>
</dbReference>
<dbReference type="RefSeq" id="WP_069185676.1">
    <property type="nucleotide sequence ID" value="NZ_FLYE01000001.1"/>
</dbReference>
<evidence type="ECO:0000313" key="2">
    <source>
        <dbReference type="Proteomes" id="UP000231658"/>
    </source>
</evidence>
<organism evidence="1 2">
    <name type="scientific">Candidatus Terasakiella magnetica</name>
    <dbReference type="NCBI Taxonomy" id="1867952"/>
    <lineage>
        <taxon>Bacteria</taxon>
        <taxon>Pseudomonadati</taxon>
        <taxon>Pseudomonadota</taxon>
        <taxon>Alphaproteobacteria</taxon>
        <taxon>Rhodospirillales</taxon>
        <taxon>Terasakiellaceae</taxon>
        <taxon>Terasakiella</taxon>
    </lineage>
</organism>
<evidence type="ECO:0000313" key="1">
    <source>
        <dbReference type="EMBL" id="SCA54948.1"/>
    </source>
</evidence>
<dbReference type="Pfam" id="PF00494">
    <property type="entry name" value="SQS_PSY"/>
    <property type="match status" value="1"/>
</dbReference>
<keyword evidence="1" id="KW-0808">Transferase</keyword>
<proteinExistence type="predicted"/>
<dbReference type="AlphaFoldDB" id="A0A1C3RCH4"/>
<dbReference type="InterPro" id="IPR008949">
    <property type="entry name" value="Isoprenoid_synthase_dom_sf"/>
</dbReference>
<dbReference type="InterPro" id="IPR002060">
    <property type="entry name" value="Squ/phyt_synthse"/>
</dbReference>
<dbReference type="Gene3D" id="1.10.600.10">
    <property type="entry name" value="Farnesyl Diphosphate Synthase"/>
    <property type="match status" value="1"/>
</dbReference>
<dbReference type="OrthoDB" id="9814909at2"/>
<dbReference type="STRING" id="1867952.MTBPR1_10195"/>
<name>A0A1C3RCH4_9PROT</name>
<reference evidence="1 2" key="1">
    <citation type="submission" date="2016-07" db="EMBL/GenBank/DDBJ databases">
        <authorList>
            <person name="Lefevre C.T."/>
        </authorList>
    </citation>
    <scope>NUCLEOTIDE SEQUENCE [LARGE SCALE GENOMIC DNA]</scope>
    <source>
        <strain evidence="1">PR1</strain>
    </source>
</reference>
<dbReference type="EC" id="2.5.1.-" evidence="1"/>